<dbReference type="RefSeq" id="WP_161406906.1">
    <property type="nucleotide sequence ID" value="NZ_WTUZ01000015.1"/>
</dbReference>
<dbReference type="EMBL" id="WTUZ01000015">
    <property type="protein sequence ID" value="MZQ82719.1"/>
    <property type="molecule type" value="Genomic_DNA"/>
</dbReference>
<organism evidence="1 2">
    <name type="scientific">Paenibacillus silvestris</name>
    <dbReference type="NCBI Taxonomy" id="2606219"/>
    <lineage>
        <taxon>Bacteria</taxon>
        <taxon>Bacillati</taxon>
        <taxon>Bacillota</taxon>
        <taxon>Bacilli</taxon>
        <taxon>Bacillales</taxon>
        <taxon>Paenibacillaceae</taxon>
        <taxon>Paenibacillus</taxon>
    </lineage>
</organism>
<gene>
    <name evidence="1" type="ORF">GQF01_11465</name>
</gene>
<keyword evidence="1" id="KW-0540">Nuclease</keyword>
<evidence type="ECO:0000313" key="2">
    <source>
        <dbReference type="Proteomes" id="UP000481087"/>
    </source>
</evidence>
<name>A0A6L8V073_9BACL</name>
<keyword evidence="2" id="KW-1185">Reference proteome</keyword>
<dbReference type="Proteomes" id="UP000481087">
    <property type="component" value="Unassembled WGS sequence"/>
</dbReference>
<sequence>MDDLLKRWELSVEDLTKIVDENPSLRGFMMGYVSEAKVRSMFFSDGRIEEVKKDDDHDRKKKGDLTFKYKGHEMRVEAKSLQTNSVKRGEDLVQGKFQCDASDCRDVLLPSGKTVKTTCLLVGEFDIIAVNLFAFENTWKFAFARNSLLPRVGARTKKIEPEDKQYLLSTLMDITWPLQAPFVEDPFVLLDEIIAEKEASAATGATPQTPQRIEKPIVLEDVVSLEKEEELG</sequence>
<proteinExistence type="predicted"/>
<evidence type="ECO:0000313" key="1">
    <source>
        <dbReference type="EMBL" id="MZQ82719.1"/>
    </source>
</evidence>
<protein>
    <submittedName>
        <fullName evidence="1">Restriction endonuclease</fullName>
    </submittedName>
</protein>
<dbReference type="AlphaFoldDB" id="A0A6L8V073"/>
<keyword evidence="1" id="KW-0378">Hydrolase</keyword>
<reference evidence="1 2" key="1">
    <citation type="submission" date="2019-12" db="EMBL/GenBank/DDBJ databases">
        <title>Paenibacillus sp. nov. sp. isolated from soil.</title>
        <authorList>
            <person name="Kim J."/>
            <person name="Jeong S.E."/>
            <person name="Jung H.S."/>
            <person name="Jeon C.O."/>
        </authorList>
    </citation>
    <scope>NUCLEOTIDE SEQUENCE [LARGE SCALE GENOMIC DNA]</scope>
    <source>
        <strain evidence="1 2">5J-6</strain>
    </source>
</reference>
<keyword evidence="1" id="KW-0255">Endonuclease</keyword>
<accession>A0A6L8V073</accession>
<comment type="caution">
    <text evidence="1">The sequence shown here is derived from an EMBL/GenBank/DDBJ whole genome shotgun (WGS) entry which is preliminary data.</text>
</comment>
<dbReference type="GO" id="GO:0004519">
    <property type="term" value="F:endonuclease activity"/>
    <property type="evidence" value="ECO:0007669"/>
    <property type="project" value="UniProtKB-KW"/>
</dbReference>